<proteinExistence type="predicted"/>
<organism evidence="1 2">
    <name type="scientific">[Candida] jaroonii</name>
    <dbReference type="NCBI Taxonomy" id="467808"/>
    <lineage>
        <taxon>Eukaryota</taxon>
        <taxon>Fungi</taxon>
        <taxon>Dikarya</taxon>
        <taxon>Ascomycota</taxon>
        <taxon>Saccharomycotina</taxon>
        <taxon>Pichiomycetes</taxon>
        <taxon>Debaryomycetaceae</taxon>
        <taxon>Yamadazyma</taxon>
    </lineage>
</organism>
<protein>
    <submittedName>
        <fullName evidence="1">Tubulin-specific chaperone B</fullName>
    </submittedName>
</protein>
<dbReference type="Proteomes" id="UP001152531">
    <property type="component" value="Unassembled WGS sequence"/>
</dbReference>
<sequence length="242" mass="27632">MSDISIYVTSDLTSSERKVSPQWSLKYFQERLELITGIPVKFQTIQLYAISNSDKFDVLIDSSTPEAYKANTDVSSLGLKPFCRINVEDSNPDSDLKDLIDSEVKGFEMTEEEYQKRNNTVLKWKQDNKLGRFNPDAVQEKQQRSQEDAQAVETMKVGDRCRVMRIQGERRGTIRFIGEISQLDDGYWVGIEFDEPAGKNNGSIGDQSFFQCKPKHGSFVRPAKVEVGDYPELDLFSDDEEL</sequence>
<reference evidence="1" key="1">
    <citation type="submission" date="2022-06" db="EMBL/GenBank/DDBJ databases">
        <authorList>
            <person name="Legras J.-L."/>
            <person name="Devillers H."/>
            <person name="Grondin C."/>
        </authorList>
    </citation>
    <scope>NUCLEOTIDE SEQUENCE</scope>
    <source>
        <strain evidence="1">CLIB 1444</strain>
    </source>
</reference>
<evidence type="ECO:0000313" key="1">
    <source>
        <dbReference type="EMBL" id="CAH6720547.1"/>
    </source>
</evidence>
<gene>
    <name evidence="1" type="ORF">CLIB1444_04S02542</name>
</gene>
<name>A0ACA9Y736_9ASCO</name>
<evidence type="ECO:0000313" key="2">
    <source>
        <dbReference type="Proteomes" id="UP001152531"/>
    </source>
</evidence>
<accession>A0ACA9Y736</accession>
<keyword evidence="2" id="KW-1185">Reference proteome</keyword>
<dbReference type="EMBL" id="CALSDN010000004">
    <property type="protein sequence ID" value="CAH6720547.1"/>
    <property type="molecule type" value="Genomic_DNA"/>
</dbReference>
<comment type="caution">
    <text evidence="1">The sequence shown here is derived from an EMBL/GenBank/DDBJ whole genome shotgun (WGS) entry which is preliminary data.</text>
</comment>